<accession>A0ABM5M8C2</accession>
<dbReference type="InterPro" id="IPR043135">
    <property type="entry name" value="Fur_C"/>
</dbReference>
<evidence type="ECO:0000256" key="10">
    <source>
        <dbReference type="ARBA" id="ARBA00023125"/>
    </source>
</evidence>
<comment type="similarity">
    <text evidence="2 12">Belongs to the Fur family.</text>
</comment>
<dbReference type="SUPFAM" id="SSF46785">
    <property type="entry name" value="Winged helix' DNA-binding domain"/>
    <property type="match status" value="1"/>
</dbReference>
<dbReference type="InterPro" id="IPR036388">
    <property type="entry name" value="WH-like_DNA-bd_sf"/>
</dbReference>
<dbReference type="InterPro" id="IPR036390">
    <property type="entry name" value="WH_DNA-bd_sf"/>
</dbReference>
<proteinExistence type="inferred from homology"/>
<protein>
    <recommendedName>
        <fullName evidence="4 12">Ferric uptake regulation protein</fullName>
    </recommendedName>
</protein>
<evidence type="ECO:0000256" key="4">
    <source>
        <dbReference type="ARBA" id="ARBA00020910"/>
    </source>
</evidence>
<evidence type="ECO:0000256" key="12">
    <source>
        <dbReference type="RuleBase" id="RU364037"/>
    </source>
</evidence>
<dbReference type="Proteomes" id="UP000000490">
    <property type="component" value="Chromosome"/>
</dbReference>
<organism evidence="13 14">
    <name type="scientific">Francisella salina</name>
    <dbReference type="NCBI Taxonomy" id="573569"/>
    <lineage>
        <taxon>Bacteria</taxon>
        <taxon>Pseudomonadati</taxon>
        <taxon>Pseudomonadota</taxon>
        <taxon>Gammaproteobacteria</taxon>
        <taxon>Thiotrichales</taxon>
        <taxon>Francisellaceae</taxon>
        <taxon>Francisella</taxon>
    </lineage>
</organism>
<dbReference type="InterPro" id="IPR002481">
    <property type="entry name" value="FUR"/>
</dbReference>
<evidence type="ECO:0000256" key="1">
    <source>
        <dbReference type="ARBA" id="ARBA00004496"/>
    </source>
</evidence>
<dbReference type="Gene3D" id="1.10.10.10">
    <property type="entry name" value="Winged helix-like DNA-binding domain superfamily/Winged helix DNA-binding domain"/>
    <property type="match status" value="1"/>
</dbReference>
<keyword evidence="7 12" id="KW-0479">Metal-binding</keyword>
<evidence type="ECO:0000256" key="2">
    <source>
        <dbReference type="ARBA" id="ARBA00007957"/>
    </source>
</evidence>
<dbReference type="PANTHER" id="PTHR33202">
    <property type="entry name" value="ZINC UPTAKE REGULATION PROTEIN"/>
    <property type="match status" value="1"/>
</dbReference>
<comment type="subunit">
    <text evidence="3 12">Homodimer.</text>
</comment>
<keyword evidence="11 12" id="KW-0804">Transcription</keyword>
<dbReference type="Gene3D" id="3.30.1490.190">
    <property type="match status" value="1"/>
</dbReference>
<evidence type="ECO:0000256" key="8">
    <source>
        <dbReference type="ARBA" id="ARBA00022833"/>
    </source>
</evidence>
<evidence type="ECO:0000256" key="9">
    <source>
        <dbReference type="ARBA" id="ARBA00023015"/>
    </source>
</evidence>
<keyword evidence="12" id="KW-0408">Iron</keyword>
<keyword evidence="9 12" id="KW-0805">Transcription regulation</keyword>
<evidence type="ECO:0000256" key="5">
    <source>
        <dbReference type="ARBA" id="ARBA00022490"/>
    </source>
</evidence>
<keyword evidence="8 12" id="KW-0862">Zinc</keyword>
<dbReference type="PANTHER" id="PTHR33202:SF2">
    <property type="entry name" value="FERRIC UPTAKE REGULATION PROTEIN"/>
    <property type="match status" value="1"/>
</dbReference>
<keyword evidence="5 12" id="KW-0963">Cytoplasm</keyword>
<evidence type="ECO:0000313" key="13">
    <source>
        <dbReference type="EMBL" id="AEI35456.1"/>
    </source>
</evidence>
<dbReference type="EMBL" id="CP002872">
    <property type="protein sequence ID" value="AEI35456.1"/>
    <property type="molecule type" value="Genomic_DNA"/>
</dbReference>
<keyword evidence="6 12" id="KW-0678">Repressor</keyword>
<evidence type="ECO:0000256" key="6">
    <source>
        <dbReference type="ARBA" id="ARBA00022491"/>
    </source>
</evidence>
<dbReference type="CDD" id="cd07153">
    <property type="entry name" value="Fur_like"/>
    <property type="match status" value="1"/>
</dbReference>
<evidence type="ECO:0000256" key="3">
    <source>
        <dbReference type="ARBA" id="ARBA00011738"/>
    </source>
</evidence>
<reference evidence="13" key="1">
    <citation type="submission" date="2011-05" db="EMBL/GenBank/DDBJ databases">
        <authorList>
            <person name="Kuske C.R."/>
            <person name="Challacombe J.F."/>
            <person name="Siddaramappa S."/>
            <person name="Petersen J.M."/>
            <person name="Bruce D.C."/>
        </authorList>
    </citation>
    <scope>NUCLEOTIDE SEQUENCE</scope>
    <source>
        <strain evidence="13">TX077308</strain>
    </source>
</reference>
<evidence type="ECO:0000256" key="7">
    <source>
        <dbReference type="ARBA" id="ARBA00022723"/>
    </source>
</evidence>
<evidence type="ECO:0000256" key="11">
    <source>
        <dbReference type="ARBA" id="ARBA00023163"/>
    </source>
</evidence>
<dbReference type="Pfam" id="PF01475">
    <property type="entry name" value="FUR"/>
    <property type="match status" value="1"/>
</dbReference>
<name>A0ABM5M8C2_FRAST</name>
<keyword evidence="14" id="KW-1185">Reference proteome</keyword>
<evidence type="ECO:0000313" key="14">
    <source>
        <dbReference type="Proteomes" id="UP000000490"/>
    </source>
</evidence>
<keyword evidence="10 12" id="KW-0238">DNA-binding</keyword>
<gene>
    <name evidence="12" type="primary">fur</name>
    <name evidence="13" type="ordered locus">F7308_0528</name>
</gene>
<comment type="subcellular location">
    <subcellularLocation>
        <location evidence="1 12">Cytoplasm</location>
    </subcellularLocation>
</comment>
<sequence length="154" mass="17840">MNKMSGNSYNLKEFGFKVTQPRIEILKLFEENKDRHLSPDDVFSKLKSQGSSTGIATVYRVLNQFESAGIINKLKLDSDQVMYELNQGDHHDHIICIECNEIQEFYNEKIEKLQKEVVKSMGAEMVDHSLNIYIKCYKNCKNKNCKNKNKPSQS</sequence>